<evidence type="ECO:0000313" key="2">
    <source>
        <dbReference type="Proteomes" id="UP000189981"/>
    </source>
</evidence>
<dbReference type="InterPro" id="IPR009351">
    <property type="entry name" value="AlkZ-like"/>
</dbReference>
<dbReference type="PANTHER" id="PTHR38479">
    <property type="entry name" value="LMO0824 PROTEIN"/>
    <property type="match status" value="1"/>
</dbReference>
<dbReference type="OrthoDB" id="2210247at2"/>
<dbReference type="Pfam" id="PF06224">
    <property type="entry name" value="AlkZ-like"/>
    <property type="match status" value="1"/>
</dbReference>
<dbReference type="AlphaFoldDB" id="A0A1T5BG44"/>
<keyword evidence="2" id="KW-1185">Reference proteome</keyword>
<dbReference type="STRING" id="572036.SAMN05661099_1542"/>
<sequence>MIGRINTYRLINQQIARSKFTNPAQVVSWMVAMQAQEYAMAKWAIGLRCVGSNDQDIEEAFNNWSILRTHIMRPTWHFVSKEDIRWMTKLTAPRVHQFNSFTYRQMELSTDILVKCAKIIEKKLTGGKHLNRQVLNLELKRHNIIAEGIRLSAIMMYAELEGVICSGPRDGKQFTYALLEERVPAVKDMLKAEALAKLCDQYFRSRGPATIRDFTTWSGLTVKEAREGISGMTQGFITENIDGSEYIFEDREYKLDINDQISFLMPDYDEYGMSYKDRSSLFNPRNKGKTVSRGNPIFNRMIILSGKIEGTWTRTVKGKTVHVEAFPFLDLSRSEIKAMEKAVENYVQFSENLNRKK</sequence>
<reference evidence="2" key="1">
    <citation type="submission" date="2017-02" db="EMBL/GenBank/DDBJ databases">
        <authorList>
            <person name="Varghese N."/>
            <person name="Submissions S."/>
        </authorList>
    </citation>
    <scope>NUCLEOTIDE SEQUENCE [LARGE SCALE GENOMIC DNA]</scope>
    <source>
        <strain evidence="2">DSM 22385</strain>
    </source>
</reference>
<protein>
    <submittedName>
        <fullName evidence="1">Winged helix DNA-binding domain-containing protein</fullName>
    </submittedName>
</protein>
<evidence type="ECO:0000313" key="1">
    <source>
        <dbReference type="EMBL" id="SKB45793.1"/>
    </source>
</evidence>
<proteinExistence type="predicted"/>
<name>A0A1T5BG44_9SPHI</name>
<gene>
    <name evidence="1" type="ORF">SAMN05661099_1542</name>
</gene>
<dbReference type="RefSeq" id="WP_079702007.1">
    <property type="nucleotide sequence ID" value="NZ_FUYR01000001.1"/>
</dbReference>
<dbReference type="Proteomes" id="UP000189981">
    <property type="component" value="Unassembled WGS sequence"/>
</dbReference>
<organism evidence="1 2">
    <name type="scientific">Daejeonella lutea</name>
    <dbReference type="NCBI Taxonomy" id="572036"/>
    <lineage>
        <taxon>Bacteria</taxon>
        <taxon>Pseudomonadati</taxon>
        <taxon>Bacteroidota</taxon>
        <taxon>Sphingobacteriia</taxon>
        <taxon>Sphingobacteriales</taxon>
        <taxon>Sphingobacteriaceae</taxon>
        <taxon>Daejeonella</taxon>
    </lineage>
</organism>
<dbReference type="PANTHER" id="PTHR38479:SF2">
    <property type="entry name" value="WINGED HELIX DNA-BINDING DOMAIN-CONTAINING PROTEIN"/>
    <property type="match status" value="1"/>
</dbReference>
<keyword evidence="1" id="KW-0238">DNA-binding</keyword>
<dbReference type="EMBL" id="FUYR01000001">
    <property type="protein sequence ID" value="SKB45793.1"/>
    <property type="molecule type" value="Genomic_DNA"/>
</dbReference>
<accession>A0A1T5BG44</accession>
<dbReference type="GO" id="GO:0003677">
    <property type="term" value="F:DNA binding"/>
    <property type="evidence" value="ECO:0007669"/>
    <property type="project" value="UniProtKB-KW"/>
</dbReference>